<dbReference type="CDD" id="cd02947">
    <property type="entry name" value="TRX_family"/>
    <property type="match status" value="1"/>
</dbReference>
<dbReference type="PRINTS" id="PR00421">
    <property type="entry name" value="THIOREDOXIN"/>
</dbReference>
<sequence>NVTFEEFQAALAEAGDNLVVVDFTASWCGPCKVIGPKFVVKNRNVVFLKVDVDEAADVAAHYEVNCMPTFLFFKNGEKVRICYLRSRAPMALGLECFRPHPPWFTYYFPYTSTWWCDSCVHH</sequence>
<dbReference type="InterPro" id="IPR036249">
    <property type="entry name" value="Thioredoxin-like_sf"/>
</dbReference>
<dbReference type="AlphaFoldDB" id="A0A8C5B2S8"/>
<dbReference type="PROSITE" id="PS51352">
    <property type="entry name" value="THIOREDOXIN_2"/>
    <property type="match status" value="1"/>
</dbReference>
<proteinExistence type="predicted"/>
<organism evidence="4 5">
    <name type="scientific">Gadus morhua</name>
    <name type="common">Atlantic cod</name>
    <dbReference type="NCBI Taxonomy" id="8049"/>
    <lineage>
        <taxon>Eukaryota</taxon>
        <taxon>Metazoa</taxon>
        <taxon>Chordata</taxon>
        <taxon>Craniata</taxon>
        <taxon>Vertebrata</taxon>
        <taxon>Euteleostomi</taxon>
        <taxon>Actinopterygii</taxon>
        <taxon>Neopterygii</taxon>
        <taxon>Teleostei</taxon>
        <taxon>Neoteleostei</taxon>
        <taxon>Acanthomorphata</taxon>
        <taxon>Zeiogadaria</taxon>
        <taxon>Gadariae</taxon>
        <taxon>Gadiformes</taxon>
        <taxon>Gadoidei</taxon>
        <taxon>Gadidae</taxon>
        <taxon>Gadus</taxon>
    </lineage>
</organism>
<dbReference type="InterPro" id="IPR013766">
    <property type="entry name" value="Thioredoxin_domain"/>
</dbReference>
<evidence type="ECO:0000259" key="3">
    <source>
        <dbReference type="PROSITE" id="PS51352"/>
    </source>
</evidence>
<dbReference type="SUPFAM" id="SSF52833">
    <property type="entry name" value="Thioredoxin-like"/>
    <property type="match status" value="1"/>
</dbReference>
<dbReference type="InterPro" id="IPR017937">
    <property type="entry name" value="Thioredoxin_CS"/>
</dbReference>
<dbReference type="Ensembl" id="ENSGMOT00000075081.1">
    <property type="protein sequence ID" value="ENSGMOP00000040382.1"/>
    <property type="gene ID" value="ENSGMOG00000015577.2"/>
</dbReference>
<keyword evidence="5" id="KW-1185">Reference proteome</keyword>
<accession>A0A8C5B2S8</accession>
<keyword evidence="1" id="KW-1015">Disulfide bond</keyword>
<name>A0A8C5B2S8_GADMO</name>
<dbReference type="PANTHER" id="PTHR46115">
    <property type="entry name" value="THIOREDOXIN-LIKE PROTEIN 1"/>
    <property type="match status" value="1"/>
</dbReference>
<protein>
    <recommendedName>
        <fullName evidence="3">Thioredoxin domain-containing protein</fullName>
    </recommendedName>
</protein>
<dbReference type="Gene3D" id="3.40.30.10">
    <property type="entry name" value="Glutaredoxin"/>
    <property type="match status" value="1"/>
</dbReference>
<evidence type="ECO:0000256" key="2">
    <source>
        <dbReference type="ARBA" id="ARBA00023284"/>
    </source>
</evidence>
<reference evidence="4" key="1">
    <citation type="submission" date="2025-08" db="UniProtKB">
        <authorList>
            <consortium name="Ensembl"/>
        </authorList>
    </citation>
    <scope>IDENTIFICATION</scope>
</reference>
<dbReference type="GeneTree" id="ENSGT00940000163988"/>
<keyword evidence="2" id="KW-0676">Redox-active center</keyword>
<evidence type="ECO:0000256" key="1">
    <source>
        <dbReference type="ARBA" id="ARBA00023157"/>
    </source>
</evidence>
<dbReference type="Pfam" id="PF00085">
    <property type="entry name" value="Thioredoxin"/>
    <property type="match status" value="1"/>
</dbReference>
<dbReference type="Proteomes" id="UP000694546">
    <property type="component" value="Chromosome 17"/>
</dbReference>
<evidence type="ECO:0000313" key="4">
    <source>
        <dbReference type="Ensembl" id="ENSGMOP00000040382.1"/>
    </source>
</evidence>
<dbReference type="PROSITE" id="PS00194">
    <property type="entry name" value="THIOREDOXIN_1"/>
    <property type="match status" value="1"/>
</dbReference>
<feature type="domain" description="Thioredoxin" evidence="3">
    <location>
        <begin position="1"/>
        <end position="102"/>
    </location>
</feature>
<evidence type="ECO:0000313" key="5">
    <source>
        <dbReference type="Proteomes" id="UP000694546"/>
    </source>
</evidence>
<reference evidence="4" key="2">
    <citation type="submission" date="2025-09" db="UniProtKB">
        <authorList>
            <consortium name="Ensembl"/>
        </authorList>
    </citation>
    <scope>IDENTIFICATION</scope>
</reference>